<evidence type="ECO:0000313" key="2">
    <source>
        <dbReference type="Proteomes" id="UP000199670"/>
    </source>
</evidence>
<name>A0A1C4A1E9_9GAMM</name>
<accession>A0A1C4A1E9</accession>
<sequence>MAKSNAGTGRKIAVYYKIGNPDTRPSEGDYKRLGMIRGKSRGVNWNTIDVTADTSEDGTTESMVTTKEKTVSFDGVSRGDDIQNQGILLDHIESPSQDTDGQPYVWIKIVNPIINRIIEGCYLLSSLTEEYPYDDVCTWSIEGTSAGNVTRTVIPEVVSRKA</sequence>
<gene>
    <name evidence="1" type="ORF">GA0061081_102200</name>
</gene>
<dbReference type="AlphaFoldDB" id="A0A1C4A1E9"/>
<dbReference type="STRING" id="1798182.GA0061081_102200"/>
<dbReference type="InterPro" id="IPR011855">
    <property type="entry name" value="Phgtail_TP901_1"/>
</dbReference>
<organism evidence="1 2">
    <name type="scientific">Gilliamella bombicola</name>
    <dbReference type="NCBI Taxonomy" id="1798182"/>
    <lineage>
        <taxon>Bacteria</taxon>
        <taxon>Pseudomonadati</taxon>
        <taxon>Pseudomonadota</taxon>
        <taxon>Gammaproteobacteria</taxon>
        <taxon>Orbales</taxon>
        <taxon>Orbaceae</taxon>
        <taxon>Gilliamella</taxon>
    </lineage>
</organism>
<dbReference type="Proteomes" id="UP000199670">
    <property type="component" value="Unassembled WGS sequence"/>
</dbReference>
<protein>
    <submittedName>
        <fullName evidence="1">Predicted secreted protein</fullName>
    </submittedName>
</protein>
<keyword evidence="2" id="KW-1185">Reference proteome</keyword>
<dbReference type="EMBL" id="FMAQ01000002">
    <property type="protein sequence ID" value="SCB88487.1"/>
    <property type="molecule type" value="Genomic_DNA"/>
</dbReference>
<dbReference type="OrthoDB" id="6628365at2"/>
<evidence type="ECO:0000313" key="1">
    <source>
        <dbReference type="EMBL" id="SCB88487.1"/>
    </source>
</evidence>
<proteinExistence type="predicted"/>
<dbReference type="Pfam" id="PF06199">
    <property type="entry name" value="Phage_tail_2"/>
    <property type="match status" value="1"/>
</dbReference>
<dbReference type="RefSeq" id="WP_091346940.1">
    <property type="nucleotide sequence ID" value="NZ_FMAQ01000002.1"/>
</dbReference>
<reference evidence="2" key="1">
    <citation type="submission" date="2016-08" db="EMBL/GenBank/DDBJ databases">
        <authorList>
            <person name="Varghese N."/>
            <person name="Submissions Spin"/>
        </authorList>
    </citation>
    <scope>NUCLEOTIDE SEQUENCE [LARGE SCALE GENOMIC DNA]</scope>
    <source>
        <strain evidence="2">R-53248</strain>
    </source>
</reference>